<evidence type="ECO:0000256" key="12">
    <source>
        <dbReference type="SAM" id="SignalP"/>
    </source>
</evidence>
<keyword evidence="5" id="KW-0378">Hydrolase</keyword>
<evidence type="ECO:0000256" key="8">
    <source>
        <dbReference type="ARBA" id="ARBA00023316"/>
    </source>
</evidence>
<evidence type="ECO:0000256" key="5">
    <source>
        <dbReference type="ARBA" id="ARBA00022801"/>
    </source>
</evidence>
<dbReference type="SMART" id="SM00644">
    <property type="entry name" value="Ami_2"/>
    <property type="match status" value="1"/>
</dbReference>
<feature type="coiled-coil region" evidence="11">
    <location>
        <begin position="72"/>
        <end position="99"/>
    </location>
</feature>
<keyword evidence="8" id="KW-0961">Cell wall biogenesis/degradation</keyword>
<dbReference type="InterPro" id="IPR002502">
    <property type="entry name" value="Amidase_domain"/>
</dbReference>
<evidence type="ECO:0000256" key="11">
    <source>
        <dbReference type="SAM" id="Coils"/>
    </source>
</evidence>
<evidence type="ECO:0000259" key="13">
    <source>
        <dbReference type="PROSITE" id="PS51272"/>
    </source>
</evidence>
<feature type="domain" description="SLH" evidence="13">
    <location>
        <begin position="535"/>
        <end position="594"/>
    </location>
</feature>
<evidence type="ECO:0000313" key="14">
    <source>
        <dbReference type="EMBL" id="SCC49047.1"/>
    </source>
</evidence>
<keyword evidence="6" id="KW-0749">Sporulation</keyword>
<evidence type="ECO:0000256" key="3">
    <source>
        <dbReference type="ARBA" id="ARBA00011901"/>
    </source>
</evidence>
<dbReference type="GO" id="GO:0071555">
    <property type="term" value="P:cell wall organization"/>
    <property type="evidence" value="ECO:0007669"/>
    <property type="project" value="UniProtKB-KW"/>
</dbReference>
<evidence type="ECO:0000256" key="9">
    <source>
        <dbReference type="ARBA" id="ARBA00030881"/>
    </source>
</evidence>
<evidence type="ECO:0000256" key="7">
    <source>
        <dbReference type="ARBA" id="ARBA00023287"/>
    </source>
</evidence>
<dbReference type="Gene3D" id="2.30.30.40">
    <property type="entry name" value="SH3 Domains"/>
    <property type="match status" value="1"/>
</dbReference>
<dbReference type="InterPro" id="IPR051206">
    <property type="entry name" value="NAMLAA_amidase_2"/>
</dbReference>
<keyword evidence="11" id="KW-0175">Coiled coil</keyword>
<dbReference type="GO" id="GO:0008745">
    <property type="term" value="F:N-acetylmuramoyl-L-alanine amidase activity"/>
    <property type="evidence" value="ECO:0007669"/>
    <property type="project" value="UniProtKB-EC"/>
</dbReference>
<dbReference type="RefSeq" id="WP_087984197.1">
    <property type="nucleotide sequence ID" value="NZ_FMBI01000034.1"/>
</dbReference>
<dbReference type="InterPro" id="IPR036505">
    <property type="entry name" value="Amidase/PGRP_sf"/>
</dbReference>
<dbReference type="PROSITE" id="PS51272">
    <property type="entry name" value="SLH"/>
    <property type="match status" value="2"/>
</dbReference>
<evidence type="ECO:0000256" key="10">
    <source>
        <dbReference type="ARBA" id="ARBA00032390"/>
    </source>
</evidence>
<dbReference type="GO" id="GO:0030435">
    <property type="term" value="P:sporulation resulting in formation of a cellular spore"/>
    <property type="evidence" value="ECO:0007669"/>
    <property type="project" value="UniProtKB-KW"/>
</dbReference>
<dbReference type="GO" id="GO:0009253">
    <property type="term" value="P:peptidoglycan catabolic process"/>
    <property type="evidence" value="ECO:0007669"/>
    <property type="project" value="InterPro"/>
</dbReference>
<dbReference type="Pfam" id="PF01510">
    <property type="entry name" value="Amidase_2"/>
    <property type="match status" value="1"/>
</dbReference>
<dbReference type="Proteomes" id="UP000195991">
    <property type="component" value="Unassembled WGS sequence"/>
</dbReference>
<evidence type="ECO:0000256" key="4">
    <source>
        <dbReference type="ARBA" id="ARBA00022729"/>
    </source>
</evidence>
<keyword evidence="4 12" id="KW-0732">Signal</keyword>
<dbReference type="EMBL" id="FMBI01000034">
    <property type="protein sequence ID" value="SCC49047.1"/>
    <property type="molecule type" value="Genomic_DNA"/>
</dbReference>
<dbReference type="AlphaFoldDB" id="A0A1C4EZD2"/>
<feature type="domain" description="SLH" evidence="13">
    <location>
        <begin position="414"/>
        <end position="477"/>
    </location>
</feature>
<evidence type="ECO:0000256" key="6">
    <source>
        <dbReference type="ARBA" id="ARBA00022969"/>
    </source>
</evidence>
<sequence>MKKIIKKRVIALSTSLVMLGSAPLAISAEESKNLQTDQLRIAQGERGTSGLSYSNFNLETPDHMQINEAEVLENEKILLEEYKHKHDETEELNKMKEAKKGQVAEDEAISNIEKAFEHVDGRNDGSTREMKPVEKPRAIQYSASMTTKKYGTLAGTPFVEWIVPAGNPDIRPANPMKARYITIHETANTARGANAENHAKYLYKQATEGTFRTASWHFTVDDKQIYQHLPTNENGWHAGDGDGSGNRESIGIEISVNQDGDYNKALENAKRLAGYLMNKEGISADHIYRHQQWSGKNCPDILISRGNWTGFVQGIQWYANVNAQIDSPLQERDELFDSNEYNPAEPNMELVVNGDGINVRSGVGLEHHIVRKASDGDRYKVLAVKNGWYKIGNDEWIFYNPSWIKINYNVPNKEVQKPKDDITGGWFEGHIRKLNSLGIMHGEGNGVFAPYRNVTRAEFATLISNALKLPEGNKSFVDINKAHPSLHSGIKRSASAGIINGRGGGIFDPNASITREEASIMIDNALQYKGVTGKLVALPFTDQHLITYKQPVQRLYSLKVVTGVGNNEFNPKGTTTRGEAAAFLVKMLDLDFSM</sequence>
<dbReference type="Pfam" id="PF00395">
    <property type="entry name" value="SLH"/>
    <property type="match status" value="3"/>
</dbReference>
<gene>
    <name evidence="14" type="ORF">BTT61001_03720</name>
</gene>
<dbReference type="PANTHER" id="PTHR30417">
    <property type="entry name" value="N-ACETYLMURAMOYL-L-ALANINE AMIDASE AMID"/>
    <property type="match status" value="1"/>
</dbReference>
<dbReference type="Gene3D" id="3.40.80.10">
    <property type="entry name" value="Peptidoglycan recognition protein-like"/>
    <property type="match status" value="1"/>
</dbReference>
<dbReference type="InterPro" id="IPR001119">
    <property type="entry name" value="SLH_dom"/>
</dbReference>
<reference evidence="14 15" key="1">
    <citation type="submission" date="2016-08" db="EMBL/GenBank/DDBJ databases">
        <authorList>
            <person name="Seilhamer J.J."/>
        </authorList>
    </citation>
    <scope>NUCLEOTIDE SEQUENCE [LARGE SCALE GENOMIC DNA]</scope>
    <source>
        <strain evidence="14 15">IEBC_T61001</strain>
    </source>
</reference>
<organism evidence="14 15">
    <name type="scientific">Bacillus thuringiensis</name>
    <dbReference type="NCBI Taxonomy" id="1428"/>
    <lineage>
        <taxon>Bacteria</taxon>
        <taxon>Bacillati</taxon>
        <taxon>Bacillota</taxon>
        <taxon>Bacilli</taxon>
        <taxon>Bacillales</taxon>
        <taxon>Bacillaceae</taxon>
        <taxon>Bacillus</taxon>
        <taxon>Bacillus cereus group</taxon>
    </lineage>
</organism>
<accession>A0A1C4EZD2</accession>
<feature type="chain" id="PRO_5008691486" description="N-acetylmuramoyl-L-alanine amidase" evidence="12">
    <location>
        <begin position="28"/>
        <end position="594"/>
    </location>
</feature>
<dbReference type="GO" id="GO:0030420">
    <property type="term" value="P:establishment of competence for transformation"/>
    <property type="evidence" value="ECO:0007669"/>
    <property type="project" value="UniProtKB-KW"/>
</dbReference>
<name>A0A1C4EZD2_BACTU</name>
<keyword evidence="7" id="KW-0178">Competence</keyword>
<comment type="catalytic activity">
    <reaction evidence="1">
        <text>Hydrolyzes the link between N-acetylmuramoyl residues and L-amino acid residues in certain cell-wall glycopeptides.</text>
        <dbReference type="EC" id="3.5.1.28"/>
    </reaction>
</comment>
<protein>
    <recommendedName>
        <fullName evidence="3">N-acetylmuramoyl-L-alanine amidase</fullName>
        <ecNumber evidence="3">3.5.1.28</ecNumber>
    </recommendedName>
    <alternativeName>
        <fullName evidence="10">Autolysin</fullName>
    </alternativeName>
    <alternativeName>
        <fullName evidence="9">Cell wall hydrolase</fullName>
    </alternativeName>
</protein>
<feature type="signal peptide" evidence="12">
    <location>
        <begin position="1"/>
        <end position="27"/>
    </location>
</feature>
<comment type="similarity">
    <text evidence="2">Belongs to the N-acetylmuramoyl-L-alanine amidase 2 family.</text>
</comment>
<dbReference type="GO" id="GO:0009254">
    <property type="term" value="P:peptidoglycan turnover"/>
    <property type="evidence" value="ECO:0007669"/>
    <property type="project" value="TreeGrafter"/>
</dbReference>
<evidence type="ECO:0000313" key="15">
    <source>
        <dbReference type="Proteomes" id="UP000195991"/>
    </source>
</evidence>
<dbReference type="EC" id="3.5.1.28" evidence="3"/>
<evidence type="ECO:0000256" key="1">
    <source>
        <dbReference type="ARBA" id="ARBA00001561"/>
    </source>
</evidence>
<dbReference type="PANTHER" id="PTHR30417:SF11">
    <property type="entry name" value="N-ACETYLMURAMOYL-L-ALANINE AMIDASE XLYA"/>
    <property type="match status" value="1"/>
</dbReference>
<proteinExistence type="inferred from homology"/>
<dbReference type="CDD" id="cd06583">
    <property type="entry name" value="PGRP"/>
    <property type="match status" value="1"/>
</dbReference>
<evidence type="ECO:0000256" key="2">
    <source>
        <dbReference type="ARBA" id="ARBA00007553"/>
    </source>
</evidence>
<dbReference type="SUPFAM" id="SSF55846">
    <property type="entry name" value="N-acetylmuramoyl-L-alanine amidase-like"/>
    <property type="match status" value="1"/>
</dbReference>